<feature type="region of interest" description="Disordered" evidence="1">
    <location>
        <begin position="73"/>
        <end position="95"/>
    </location>
</feature>
<comment type="caution">
    <text evidence="2">The sequence shown here is derived from an EMBL/GenBank/DDBJ whole genome shotgun (WGS) entry which is preliminary data.</text>
</comment>
<keyword evidence="3" id="KW-1185">Reference proteome</keyword>
<evidence type="ECO:0000313" key="2">
    <source>
        <dbReference type="EMBL" id="CAE8626281.1"/>
    </source>
</evidence>
<dbReference type="EMBL" id="CAJNNV010028945">
    <property type="protein sequence ID" value="CAE8626281.1"/>
    <property type="molecule type" value="Genomic_DNA"/>
</dbReference>
<evidence type="ECO:0000313" key="3">
    <source>
        <dbReference type="Proteomes" id="UP000654075"/>
    </source>
</evidence>
<accession>A0A813GMS1</accession>
<sequence>MVRASPIFGTIYKSLVHLIVECNMGLHVERRTMNTNTNTNNSHGKCESSQMMHWTYKSAVSLDIRVNVLCNNKNKNNNNNHNDNNNNHNNCVSTGVRSIRKNSGLEADLQLKSSTAVTSQLLESQ</sequence>
<reference evidence="2" key="1">
    <citation type="submission" date="2021-02" db="EMBL/GenBank/DDBJ databases">
        <authorList>
            <person name="Dougan E. K."/>
            <person name="Rhodes N."/>
            <person name="Thang M."/>
            <person name="Chan C."/>
        </authorList>
    </citation>
    <scope>NUCLEOTIDE SEQUENCE</scope>
</reference>
<proteinExistence type="predicted"/>
<evidence type="ECO:0000256" key="1">
    <source>
        <dbReference type="SAM" id="MobiDB-lite"/>
    </source>
</evidence>
<dbReference type="AlphaFoldDB" id="A0A813GMS1"/>
<protein>
    <submittedName>
        <fullName evidence="2">Uncharacterized protein</fullName>
    </submittedName>
</protein>
<name>A0A813GMS1_POLGL</name>
<gene>
    <name evidence="2" type="ORF">PGLA1383_LOCUS43229</name>
</gene>
<feature type="compositionally biased region" description="Low complexity" evidence="1">
    <location>
        <begin position="73"/>
        <end position="90"/>
    </location>
</feature>
<dbReference type="Proteomes" id="UP000654075">
    <property type="component" value="Unassembled WGS sequence"/>
</dbReference>
<organism evidence="2 3">
    <name type="scientific">Polarella glacialis</name>
    <name type="common">Dinoflagellate</name>
    <dbReference type="NCBI Taxonomy" id="89957"/>
    <lineage>
        <taxon>Eukaryota</taxon>
        <taxon>Sar</taxon>
        <taxon>Alveolata</taxon>
        <taxon>Dinophyceae</taxon>
        <taxon>Suessiales</taxon>
        <taxon>Suessiaceae</taxon>
        <taxon>Polarella</taxon>
    </lineage>
</organism>